<dbReference type="InterPro" id="IPR036322">
    <property type="entry name" value="WD40_repeat_dom_sf"/>
</dbReference>
<dbReference type="PROSITE" id="PS00678">
    <property type="entry name" value="WD_REPEATS_1"/>
    <property type="match status" value="1"/>
</dbReference>
<evidence type="ECO:0000256" key="2">
    <source>
        <dbReference type="ARBA" id="ARBA00022737"/>
    </source>
</evidence>
<dbReference type="EMBL" id="JAPWTJ010000143">
    <property type="protein sequence ID" value="KAJ8982123.1"/>
    <property type="molecule type" value="Genomic_DNA"/>
</dbReference>
<protein>
    <recommendedName>
        <fullName evidence="6">DDB1- and CUL4-associated factor 7</fullName>
    </recommendedName>
</protein>
<reference evidence="4" key="1">
    <citation type="journal article" date="2023" name="Insect Mol. Biol.">
        <title>Genome sequencing provides insights into the evolution of gene families encoding plant cell wall-degrading enzymes in longhorned beetles.</title>
        <authorList>
            <person name="Shin N.R."/>
            <person name="Okamura Y."/>
            <person name="Kirsch R."/>
            <person name="Pauchet Y."/>
        </authorList>
    </citation>
    <scope>NUCLEOTIDE SEQUENCE</scope>
    <source>
        <strain evidence="4">MMC_N1</strain>
    </source>
</reference>
<dbReference type="PANTHER" id="PTHR19919">
    <property type="entry name" value="WD REPEAT CONTAINING PROTEIN"/>
    <property type="match status" value="1"/>
</dbReference>
<evidence type="ECO:0000313" key="4">
    <source>
        <dbReference type="EMBL" id="KAJ8982123.1"/>
    </source>
</evidence>
<dbReference type="InterPro" id="IPR045159">
    <property type="entry name" value="DCAF7-like"/>
</dbReference>
<gene>
    <name evidence="4" type="ORF">NQ317_002849</name>
</gene>
<dbReference type="Pfam" id="PF00400">
    <property type="entry name" value="WD40"/>
    <property type="match status" value="2"/>
</dbReference>
<keyword evidence="1 3" id="KW-0853">WD repeat</keyword>
<dbReference type="SUPFAM" id="SSF50978">
    <property type="entry name" value="WD40 repeat-like"/>
    <property type="match status" value="1"/>
</dbReference>
<name>A0ABQ9JVN6_9CUCU</name>
<sequence>MAHSGVVPPGKRKEIYKYMAPWPLYSMNWSVRPDKRFRLALGSFVEEYNNKVQVVSLDEDSSEFTAKSTFDHPYPTTKIMWIPDSKGIFPIYLPLGYGAGKPSLGHVKTQLIAHDKEVYDIAFSRAGGGRDMFASVGADGSVRMFDLRHLEHSTIIYEDPAHTPLLRLAWNKQDPNYLATIAMDACEVIILDVRVPCTPVARLNNHRACVNGIAWAPHSSCHICTAGDDHQALIWDIQQMPRAIEDPILAYTAAEGEVNQIQWGATQPDWIAICYNKSLEILRV</sequence>
<evidence type="ECO:0008006" key="6">
    <source>
        <dbReference type="Google" id="ProtNLM"/>
    </source>
</evidence>
<dbReference type="InterPro" id="IPR001680">
    <property type="entry name" value="WD40_rpt"/>
</dbReference>
<dbReference type="SMART" id="SM00320">
    <property type="entry name" value="WD40"/>
    <property type="match status" value="3"/>
</dbReference>
<accession>A0ABQ9JVN6</accession>
<dbReference type="Gene3D" id="2.130.10.10">
    <property type="entry name" value="YVTN repeat-like/Quinoprotein amine dehydrogenase"/>
    <property type="match status" value="1"/>
</dbReference>
<keyword evidence="5" id="KW-1185">Reference proteome</keyword>
<evidence type="ECO:0000256" key="3">
    <source>
        <dbReference type="PROSITE-ProRule" id="PRU00221"/>
    </source>
</evidence>
<dbReference type="InterPro" id="IPR019775">
    <property type="entry name" value="WD40_repeat_CS"/>
</dbReference>
<evidence type="ECO:0000313" key="5">
    <source>
        <dbReference type="Proteomes" id="UP001162164"/>
    </source>
</evidence>
<comment type="caution">
    <text evidence="4">The sequence shown here is derived from an EMBL/GenBank/DDBJ whole genome shotgun (WGS) entry which is preliminary data.</text>
</comment>
<dbReference type="InterPro" id="IPR015943">
    <property type="entry name" value="WD40/YVTN_repeat-like_dom_sf"/>
</dbReference>
<feature type="repeat" description="WD" evidence="3">
    <location>
        <begin position="203"/>
        <end position="245"/>
    </location>
</feature>
<dbReference type="Proteomes" id="UP001162164">
    <property type="component" value="Unassembled WGS sequence"/>
</dbReference>
<keyword evidence="2" id="KW-0677">Repeat</keyword>
<organism evidence="4 5">
    <name type="scientific">Molorchus minor</name>
    <dbReference type="NCBI Taxonomy" id="1323400"/>
    <lineage>
        <taxon>Eukaryota</taxon>
        <taxon>Metazoa</taxon>
        <taxon>Ecdysozoa</taxon>
        <taxon>Arthropoda</taxon>
        <taxon>Hexapoda</taxon>
        <taxon>Insecta</taxon>
        <taxon>Pterygota</taxon>
        <taxon>Neoptera</taxon>
        <taxon>Endopterygota</taxon>
        <taxon>Coleoptera</taxon>
        <taxon>Polyphaga</taxon>
        <taxon>Cucujiformia</taxon>
        <taxon>Chrysomeloidea</taxon>
        <taxon>Cerambycidae</taxon>
        <taxon>Lamiinae</taxon>
        <taxon>Monochamini</taxon>
        <taxon>Molorchus</taxon>
    </lineage>
</organism>
<dbReference type="PROSITE" id="PS50082">
    <property type="entry name" value="WD_REPEATS_2"/>
    <property type="match status" value="1"/>
</dbReference>
<proteinExistence type="predicted"/>
<evidence type="ECO:0000256" key="1">
    <source>
        <dbReference type="ARBA" id="ARBA00022574"/>
    </source>
</evidence>